<dbReference type="EMBL" id="CP077062">
    <property type="protein sequence ID" value="QWZ10135.1"/>
    <property type="molecule type" value="Genomic_DNA"/>
</dbReference>
<dbReference type="InterPro" id="IPR003439">
    <property type="entry name" value="ABC_transporter-like_ATP-bd"/>
</dbReference>
<evidence type="ECO:0000256" key="1">
    <source>
        <dbReference type="ARBA" id="ARBA00022448"/>
    </source>
</evidence>
<reference evidence="5" key="1">
    <citation type="submission" date="2021-06" db="EMBL/GenBank/DDBJ databases">
        <title>Complete genome sequence of Nocardioides sp. G188.</title>
        <authorList>
            <person name="Im W.-T."/>
        </authorList>
    </citation>
    <scope>NUCLEOTIDE SEQUENCE</scope>
    <source>
        <strain evidence="5">G188</strain>
    </source>
</reference>
<dbReference type="AlphaFoldDB" id="A0A975T1Z2"/>
<sequence>MNQLLEVSGISKTFGGVRANHDVSLSLAESSIRCVVGPNGAGKSTFLSMLSGHTRPDTGKVVFRGKDVTGWPVHRVAKMGMVRKFQRPSFYPDLTVTENLTIPVLATGARRGKVSRAVAEVAEQVGLADALQVRAAHLPHGRTQWLEIGMLVARQATVMLLDEPTAGMSPDETTKTAELIARLVADNGVSTIVIEHDMGFVRSLNSDVTVLHLGEVIAEGSMATVERDEQVRAVYLGEEMG</sequence>
<dbReference type="GO" id="GO:0005524">
    <property type="term" value="F:ATP binding"/>
    <property type="evidence" value="ECO:0007669"/>
    <property type="project" value="UniProtKB-KW"/>
</dbReference>
<dbReference type="Pfam" id="PF12399">
    <property type="entry name" value="BCA_ABC_TP_C"/>
    <property type="match status" value="1"/>
</dbReference>
<dbReference type="PANTHER" id="PTHR45772:SF8">
    <property type="entry name" value="HIGH-AFFINITY BRANCHED-CHAIN AMINO ACID TRANSPORT ATP-BINDING PROTEIN"/>
    <property type="match status" value="1"/>
</dbReference>
<keyword evidence="2" id="KW-0547">Nucleotide-binding</keyword>
<dbReference type="PANTHER" id="PTHR45772">
    <property type="entry name" value="CONSERVED COMPONENT OF ABC TRANSPORTER FOR NATURAL AMINO ACIDS-RELATED"/>
    <property type="match status" value="1"/>
</dbReference>
<organism evidence="5 6">
    <name type="scientific">Nocardioides panacis</name>
    <dbReference type="NCBI Taxonomy" id="2849501"/>
    <lineage>
        <taxon>Bacteria</taxon>
        <taxon>Bacillati</taxon>
        <taxon>Actinomycetota</taxon>
        <taxon>Actinomycetes</taxon>
        <taxon>Propionibacteriales</taxon>
        <taxon>Nocardioidaceae</taxon>
        <taxon>Nocardioides</taxon>
    </lineage>
</organism>
<evidence type="ECO:0000313" key="5">
    <source>
        <dbReference type="EMBL" id="QWZ10135.1"/>
    </source>
</evidence>
<dbReference type="Proteomes" id="UP000683575">
    <property type="component" value="Chromosome"/>
</dbReference>
<evidence type="ECO:0000259" key="4">
    <source>
        <dbReference type="PROSITE" id="PS50893"/>
    </source>
</evidence>
<dbReference type="CDD" id="cd03219">
    <property type="entry name" value="ABC_Mj1267_LivG_branched"/>
    <property type="match status" value="1"/>
</dbReference>
<evidence type="ECO:0000313" key="6">
    <source>
        <dbReference type="Proteomes" id="UP000683575"/>
    </source>
</evidence>
<feature type="domain" description="ABC transporter" evidence="4">
    <location>
        <begin position="5"/>
        <end position="238"/>
    </location>
</feature>
<evidence type="ECO:0000256" key="3">
    <source>
        <dbReference type="ARBA" id="ARBA00022840"/>
    </source>
</evidence>
<dbReference type="InterPro" id="IPR051120">
    <property type="entry name" value="ABC_AA/LPS_Transport"/>
</dbReference>
<keyword evidence="1" id="KW-0813">Transport</keyword>
<evidence type="ECO:0000256" key="2">
    <source>
        <dbReference type="ARBA" id="ARBA00022741"/>
    </source>
</evidence>
<accession>A0A975T1Z2</accession>
<dbReference type="GO" id="GO:0005886">
    <property type="term" value="C:plasma membrane"/>
    <property type="evidence" value="ECO:0007669"/>
    <property type="project" value="TreeGrafter"/>
</dbReference>
<proteinExistence type="predicted"/>
<dbReference type="InterPro" id="IPR032823">
    <property type="entry name" value="BCA_ABC_TP_C"/>
</dbReference>
<gene>
    <name evidence="5" type="ORF">KRR39_10580</name>
</gene>
<protein>
    <submittedName>
        <fullName evidence="5">ATP-binding cassette domain-containing protein</fullName>
    </submittedName>
</protein>
<keyword evidence="3 5" id="KW-0067">ATP-binding</keyword>
<keyword evidence="6" id="KW-1185">Reference proteome</keyword>
<dbReference type="RefSeq" id="WP_216941981.1">
    <property type="nucleotide sequence ID" value="NZ_CP077062.1"/>
</dbReference>
<dbReference type="PROSITE" id="PS50893">
    <property type="entry name" value="ABC_TRANSPORTER_2"/>
    <property type="match status" value="1"/>
</dbReference>
<dbReference type="GO" id="GO:0016887">
    <property type="term" value="F:ATP hydrolysis activity"/>
    <property type="evidence" value="ECO:0007669"/>
    <property type="project" value="InterPro"/>
</dbReference>
<dbReference type="KEGG" id="nps:KRR39_10580"/>
<dbReference type="Pfam" id="PF00005">
    <property type="entry name" value="ABC_tran"/>
    <property type="match status" value="1"/>
</dbReference>
<name>A0A975T1Z2_9ACTN</name>